<comment type="caution">
    <text evidence="3">The sequence shown here is derived from an EMBL/GenBank/DDBJ whole genome shotgun (WGS) entry which is preliminary data.</text>
</comment>
<dbReference type="RefSeq" id="WP_068348649.1">
    <property type="nucleotide sequence ID" value="NZ_JFHK01000022.1"/>
</dbReference>
<organism evidence="3 4">
    <name type="scientific">Kosmotoga arenicorallina S304</name>
    <dbReference type="NCBI Taxonomy" id="1453497"/>
    <lineage>
        <taxon>Bacteria</taxon>
        <taxon>Thermotogati</taxon>
        <taxon>Thermotogota</taxon>
        <taxon>Thermotogae</taxon>
        <taxon>Kosmotogales</taxon>
        <taxon>Kosmotogaceae</taxon>
        <taxon>Kosmotoga</taxon>
    </lineage>
</organism>
<dbReference type="EMBL" id="JFHK01000022">
    <property type="protein sequence ID" value="OAA28487.1"/>
    <property type="molecule type" value="Genomic_DNA"/>
</dbReference>
<feature type="signal peptide" evidence="1">
    <location>
        <begin position="1"/>
        <end position="22"/>
    </location>
</feature>
<dbReference type="AlphaFoldDB" id="A0A176JXM5"/>
<dbReference type="Gene3D" id="3.40.30.10">
    <property type="entry name" value="Glutaredoxin"/>
    <property type="match status" value="1"/>
</dbReference>
<dbReference type="Proteomes" id="UP000077339">
    <property type="component" value="Unassembled WGS sequence"/>
</dbReference>
<keyword evidence="4" id="KW-1185">Reference proteome</keyword>
<dbReference type="STRING" id="1453497.AT15_04605"/>
<proteinExistence type="predicted"/>
<feature type="domain" description="Thioredoxin" evidence="2">
    <location>
        <begin position="6"/>
        <end position="145"/>
    </location>
</feature>
<dbReference type="Pfam" id="PF13098">
    <property type="entry name" value="Thioredoxin_2"/>
    <property type="match status" value="1"/>
</dbReference>
<dbReference type="InterPro" id="IPR012336">
    <property type="entry name" value="Thioredoxin-like_fold"/>
</dbReference>
<dbReference type="OrthoDB" id="45891at2"/>
<evidence type="ECO:0000313" key="3">
    <source>
        <dbReference type="EMBL" id="OAA28487.1"/>
    </source>
</evidence>
<reference evidence="3 4" key="1">
    <citation type="submission" date="2014-02" db="EMBL/GenBank/DDBJ databases">
        <title>Kosmotoga genome sequencing.</title>
        <authorList>
            <person name="Pollo S.M."/>
            <person name="Charchuk R."/>
            <person name="Nesbo C.L."/>
        </authorList>
    </citation>
    <scope>NUCLEOTIDE SEQUENCE [LARGE SCALE GENOMIC DNA]</scope>
    <source>
        <strain evidence="3 4">S304</strain>
    </source>
</reference>
<accession>A0A176JXM5</accession>
<feature type="chain" id="PRO_5008047364" description="Thioredoxin domain-containing protein" evidence="1">
    <location>
        <begin position="23"/>
        <end position="230"/>
    </location>
</feature>
<dbReference type="SUPFAM" id="SSF52833">
    <property type="entry name" value="Thioredoxin-like"/>
    <property type="match status" value="1"/>
</dbReference>
<gene>
    <name evidence="3" type="ORF">AT15_04605</name>
</gene>
<evidence type="ECO:0000259" key="2">
    <source>
        <dbReference type="PROSITE" id="PS51352"/>
    </source>
</evidence>
<sequence length="230" mass="25917">MRKILFLLVITAISVSIFSYDAALSDFDTGMKLAKLEQKQLIVMFSDPGCYYCNLFIKNTLPDENVGKLLKAGYVFVEIYPVKKIATVEINGEQQKFLYSDLYSVFGVKGTPTFWFFDEEATPVTSLPGYVEPDFFVNVLKFLGEKAYNSGISFADYSSQPHEYIGTPMLINLSEEDAQYILENDPLAVNYSADLEFDPFRVWVTSDPEIANELISKGAYRVILVTSSAE</sequence>
<dbReference type="PATRIC" id="fig|1453497.3.peg.916"/>
<dbReference type="InterPro" id="IPR013766">
    <property type="entry name" value="Thioredoxin_domain"/>
</dbReference>
<dbReference type="PROSITE" id="PS51352">
    <property type="entry name" value="THIOREDOXIN_2"/>
    <property type="match status" value="1"/>
</dbReference>
<name>A0A176JXM5_9BACT</name>
<evidence type="ECO:0000313" key="4">
    <source>
        <dbReference type="Proteomes" id="UP000077339"/>
    </source>
</evidence>
<protein>
    <recommendedName>
        <fullName evidence="2">Thioredoxin domain-containing protein</fullName>
    </recommendedName>
</protein>
<evidence type="ECO:0000256" key="1">
    <source>
        <dbReference type="SAM" id="SignalP"/>
    </source>
</evidence>
<dbReference type="InterPro" id="IPR036249">
    <property type="entry name" value="Thioredoxin-like_sf"/>
</dbReference>
<keyword evidence="1" id="KW-0732">Signal</keyword>